<dbReference type="AlphaFoldDB" id="A0A6B2FY33"/>
<dbReference type="EMBL" id="GHBR01000588">
    <property type="protein sequence ID" value="NDJ96112.1"/>
    <property type="molecule type" value="Transcribed_RNA"/>
</dbReference>
<keyword evidence="9" id="KW-0472">Membrane</keyword>
<accession>A0A6B2FY33</accession>
<dbReference type="InterPro" id="IPR002867">
    <property type="entry name" value="IBR_dom"/>
</dbReference>
<keyword evidence="3" id="KW-0808">Transferase</keyword>
<name>A0A6B2FY33_MYXSQ</name>
<reference evidence="11" key="1">
    <citation type="submission" date="2018-11" db="EMBL/GenBank/DDBJ databases">
        <title>Myxobolus squamalis genome and transcriptome.</title>
        <authorList>
            <person name="Yahalomi D."/>
            <person name="Atkinson S.D."/>
            <person name="Neuhof M."/>
            <person name="Chang E.S."/>
            <person name="Philippe H."/>
            <person name="Cartwright P."/>
            <person name="Bartholomew J.L."/>
            <person name="Huchon D."/>
        </authorList>
    </citation>
    <scope>NUCLEOTIDE SEQUENCE</scope>
    <source>
        <strain evidence="11">71B08</strain>
        <tissue evidence="11">Whole</tissue>
    </source>
</reference>
<dbReference type="InterPro" id="IPR044066">
    <property type="entry name" value="TRIAD_supradom"/>
</dbReference>
<evidence type="ECO:0000256" key="8">
    <source>
        <dbReference type="ARBA" id="ARBA00022833"/>
    </source>
</evidence>
<evidence type="ECO:0000256" key="5">
    <source>
        <dbReference type="ARBA" id="ARBA00022737"/>
    </source>
</evidence>
<evidence type="ECO:0000256" key="4">
    <source>
        <dbReference type="ARBA" id="ARBA00022723"/>
    </source>
</evidence>
<dbReference type="Pfam" id="PF01485">
    <property type="entry name" value="IBR"/>
    <property type="match status" value="1"/>
</dbReference>
<protein>
    <recommendedName>
        <fullName evidence="2">RBR-type E3 ubiquitin transferase</fullName>
        <ecNumber evidence="2">2.3.2.31</ecNumber>
    </recommendedName>
</protein>
<proteinExistence type="predicted"/>
<dbReference type="GO" id="GO:0008270">
    <property type="term" value="F:zinc ion binding"/>
    <property type="evidence" value="ECO:0007669"/>
    <property type="project" value="UniProtKB-KW"/>
</dbReference>
<evidence type="ECO:0000256" key="6">
    <source>
        <dbReference type="ARBA" id="ARBA00022771"/>
    </source>
</evidence>
<dbReference type="GO" id="GO:0016567">
    <property type="term" value="P:protein ubiquitination"/>
    <property type="evidence" value="ECO:0007669"/>
    <property type="project" value="InterPro"/>
</dbReference>
<keyword evidence="9" id="KW-1133">Transmembrane helix</keyword>
<comment type="catalytic activity">
    <reaction evidence="1">
        <text>[E2 ubiquitin-conjugating enzyme]-S-ubiquitinyl-L-cysteine + [acceptor protein]-L-lysine = [E2 ubiquitin-conjugating enzyme]-L-cysteine + [acceptor protein]-N(6)-ubiquitinyl-L-lysine.</text>
        <dbReference type="EC" id="2.3.2.31"/>
    </reaction>
</comment>
<evidence type="ECO:0000313" key="11">
    <source>
        <dbReference type="EMBL" id="NDJ96112.1"/>
    </source>
</evidence>
<evidence type="ECO:0000256" key="7">
    <source>
        <dbReference type="ARBA" id="ARBA00022786"/>
    </source>
</evidence>
<feature type="transmembrane region" description="Helical" evidence="9">
    <location>
        <begin position="283"/>
        <end position="303"/>
    </location>
</feature>
<evidence type="ECO:0000256" key="9">
    <source>
        <dbReference type="SAM" id="Phobius"/>
    </source>
</evidence>
<dbReference type="InterPro" id="IPR031127">
    <property type="entry name" value="E3_UB_ligase_RBR"/>
</dbReference>
<sequence length="333" mass="38245">MNNSKEMNGIGSKENIQGKTESLYNQEINYNSEPTKLNECPICHIQGGDSIFYCMTQCKHRVCILCFLNNLLGVSTCGKPENPEYACCRDRILPIDATNMVKQIKENNITIKNIIEEPYSLEPEYLNQFLSNYEDIYFSLIPFIQALPGIVTCPNKNCNFHVVTFGATWKCLKVTCKNKHCGLVFCSNCKFPWGKNKECKKNEEFRLKLFQKSSSTVFMKNCPFCASPVCRNVDHFSNYVECTTCQTKLCFLCSKRADIFHFIIPFGCPYYGFIIFSTKNTCIALLLLMAFSPIFILIIVLILTPSLLFCIPRELFNEVNLLQFILIKILFYP</sequence>
<keyword evidence="4" id="KW-0479">Metal-binding</keyword>
<dbReference type="GO" id="GO:0061630">
    <property type="term" value="F:ubiquitin protein ligase activity"/>
    <property type="evidence" value="ECO:0007669"/>
    <property type="project" value="UniProtKB-EC"/>
</dbReference>
<dbReference type="PANTHER" id="PTHR11685">
    <property type="entry name" value="RBR FAMILY RING FINGER AND IBR DOMAIN-CONTAINING"/>
    <property type="match status" value="1"/>
</dbReference>
<evidence type="ECO:0000259" key="10">
    <source>
        <dbReference type="PROSITE" id="PS51873"/>
    </source>
</evidence>
<keyword evidence="5" id="KW-0677">Repeat</keyword>
<keyword evidence="8" id="KW-0862">Zinc</keyword>
<feature type="transmembrane region" description="Helical" evidence="9">
    <location>
        <begin position="259"/>
        <end position="276"/>
    </location>
</feature>
<evidence type="ECO:0000256" key="3">
    <source>
        <dbReference type="ARBA" id="ARBA00022679"/>
    </source>
</evidence>
<dbReference type="SMART" id="SM00647">
    <property type="entry name" value="IBR"/>
    <property type="match status" value="1"/>
</dbReference>
<evidence type="ECO:0000256" key="2">
    <source>
        <dbReference type="ARBA" id="ARBA00012251"/>
    </source>
</evidence>
<evidence type="ECO:0000256" key="1">
    <source>
        <dbReference type="ARBA" id="ARBA00001798"/>
    </source>
</evidence>
<organism evidence="11">
    <name type="scientific">Myxobolus squamalis</name>
    <name type="common">Myxosporean</name>
    <dbReference type="NCBI Taxonomy" id="59785"/>
    <lineage>
        <taxon>Eukaryota</taxon>
        <taxon>Metazoa</taxon>
        <taxon>Cnidaria</taxon>
        <taxon>Myxozoa</taxon>
        <taxon>Myxosporea</taxon>
        <taxon>Bivalvulida</taxon>
        <taxon>Platysporina</taxon>
        <taxon>Myxobolidae</taxon>
        <taxon>Myxobolus</taxon>
    </lineage>
</organism>
<feature type="domain" description="RING-type" evidence="10">
    <location>
        <begin position="36"/>
        <end position="272"/>
    </location>
</feature>
<dbReference type="PROSITE" id="PS51873">
    <property type="entry name" value="TRIAD"/>
    <property type="match status" value="1"/>
</dbReference>
<dbReference type="EC" id="2.3.2.31" evidence="2"/>
<keyword evidence="9" id="KW-0812">Transmembrane</keyword>
<keyword evidence="6" id="KW-0863">Zinc-finger</keyword>
<keyword evidence="7" id="KW-0833">Ubl conjugation pathway</keyword>